<evidence type="ECO:0000256" key="2">
    <source>
        <dbReference type="SAM" id="Phobius"/>
    </source>
</evidence>
<proteinExistence type="predicted"/>
<feature type="transmembrane region" description="Helical" evidence="2">
    <location>
        <begin position="29"/>
        <end position="50"/>
    </location>
</feature>
<feature type="compositionally biased region" description="Pro residues" evidence="1">
    <location>
        <begin position="13"/>
        <end position="22"/>
    </location>
</feature>
<dbReference type="Proteomes" id="UP000585665">
    <property type="component" value="Unassembled WGS sequence"/>
</dbReference>
<keyword evidence="2" id="KW-1133">Transmembrane helix</keyword>
<organism evidence="3 4">
    <name type="scientific">Ameyamaea chiangmaiensis</name>
    <dbReference type="NCBI Taxonomy" id="442969"/>
    <lineage>
        <taxon>Bacteria</taxon>
        <taxon>Pseudomonadati</taxon>
        <taxon>Pseudomonadota</taxon>
        <taxon>Alphaproteobacteria</taxon>
        <taxon>Acetobacterales</taxon>
        <taxon>Acetobacteraceae</taxon>
        <taxon>Ameyamaea</taxon>
    </lineage>
</organism>
<dbReference type="RefSeq" id="WP_176612746.1">
    <property type="nucleotide sequence ID" value="NZ_JABXXR010000016.1"/>
</dbReference>
<feature type="region of interest" description="Disordered" evidence="1">
    <location>
        <begin position="1"/>
        <end position="22"/>
    </location>
</feature>
<protein>
    <submittedName>
        <fullName evidence="3">Uncharacterized protein</fullName>
    </submittedName>
</protein>
<evidence type="ECO:0000313" key="3">
    <source>
        <dbReference type="EMBL" id="NVN39765.1"/>
    </source>
</evidence>
<keyword evidence="2" id="KW-0472">Membrane</keyword>
<evidence type="ECO:0000256" key="1">
    <source>
        <dbReference type="SAM" id="MobiDB-lite"/>
    </source>
</evidence>
<accession>A0A850P547</accession>
<comment type="caution">
    <text evidence="3">The sequence shown here is derived from an EMBL/GenBank/DDBJ whole genome shotgun (WGS) entry which is preliminary data.</text>
</comment>
<sequence length="80" mass="8850">MSDYDEIFGDDQPPSPRPPEPPLKPRPGYWLLIGLSVALVAIWAWLTFVLPPVPKTYLNLCPPGNHTALCPNHLPSPARP</sequence>
<gene>
    <name evidence="3" type="ORF">HUK82_04180</name>
</gene>
<dbReference type="AlphaFoldDB" id="A0A850P547"/>
<evidence type="ECO:0000313" key="4">
    <source>
        <dbReference type="Proteomes" id="UP000585665"/>
    </source>
</evidence>
<keyword evidence="2" id="KW-0812">Transmembrane</keyword>
<dbReference type="EMBL" id="JABXXR010000016">
    <property type="protein sequence ID" value="NVN39765.1"/>
    <property type="molecule type" value="Genomic_DNA"/>
</dbReference>
<name>A0A850P547_9PROT</name>
<keyword evidence="4" id="KW-1185">Reference proteome</keyword>
<reference evidence="3 4" key="1">
    <citation type="submission" date="2020-06" db="EMBL/GenBank/DDBJ databases">
        <title>Description of novel acetic acid bacteria.</title>
        <authorList>
            <person name="Sombolestani A."/>
        </authorList>
    </citation>
    <scope>NUCLEOTIDE SEQUENCE [LARGE SCALE GENOMIC DNA]</scope>
    <source>
        <strain evidence="3 4">LMG 27010</strain>
    </source>
</reference>